<sequence length="285" mass="30482">MDWDRDLATWPLNHLSRRVASPPHRWHIQESGSGPVILLLHGAGASTHTWRHLFPRLESNNRVVAIDLPGQGFTRMGSPARCGLTAMSADIGTLCQTLDLRPALVVGHSAGGAIALDLAQRLPDSPAVVTINAALGRFDGMAGWLFPLLAKLLAITPFTAVAFTAGGPNPARARRLIEGTGSHIDADGLDLYARLISDPSHVDATLKMMSQWDIDPLLDRLSDITARCLLLTGSADTAVAPEVSARATSLIPAARNIDLAGLGHLAHEEAPDTVSDHILDWLRQD</sequence>
<comment type="caution">
    <text evidence="2">The sequence shown here is derived from an EMBL/GenBank/DDBJ whole genome shotgun (WGS) entry which is preliminary data.</text>
</comment>
<feature type="domain" description="AB hydrolase-1" evidence="1">
    <location>
        <begin position="35"/>
        <end position="271"/>
    </location>
</feature>
<dbReference type="PRINTS" id="PR00412">
    <property type="entry name" value="EPOXHYDRLASE"/>
</dbReference>
<dbReference type="InterPro" id="IPR017497">
    <property type="entry name" value="BchO"/>
</dbReference>
<dbReference type="Gene3D" id="3.40.50.1820">
    <property type="entry name" value="alpha/beta hydrolase"/>
    <property type="match status" value="1"/>
</dbReference>
<evidence type="ECO:0000313" key="2">
    <source>
        <dbReference type="EMBL" id="MFC3614265.1"/>
    </source>
</evidence>
<dbReference type="Proteomes" id="UP001595629">
    <property type="component" value="Unassembled WGS sequence"/>
</dbReference>
<proteinExistence type="predicted"/>
<reference evidence="3" key="1">
    <citation type="journal article" date="2019" name="Int. J. Syst. Evol. Microbiol.">
        <title>The Global Catalogue of Microorganisms (GCM) 10K type strain sequencing project: providing services to taxonomists for standard genome sequencing and annotation.</title>
        <authorList>
            <consortium name="The Broad Institute Genomics Platform"/>
            <consortium name="The Broad Institute Genome Sequencing Center for Infectious Disease"/>
            <person name="Wu L."/>
            <person name="Ma J."/>
        </authorList>
    </citation>
    <scope>NUCLEOTIDE SEQUENCE [LARGE SCALE GENOMIC DNA]</scope>
    <source>
        <strain evidence="3">KCTC 42911</strain>
    </source>
</reference>
<dbReference type="InterPro" id="IPR029058">
    <property type="entry name" value="AB_hydrolase_fold"/>
</dbReference>
<evidence type="ECO:0000313" key="3">
    <source>
        <dbReference type="Proteomes" id="UP001595629"/>
    </source>
</evidence>
<dbReference type="PANTHER" id="PTHR46438:SF11">
    <property type="entry name" value="LIPASE-RELATED"/>
    <property type="match status" value="1"/>
</dbReference>
<dbReference type="NCBIfam" id="TIGR03056">
    <property type="entry name" value="bchO_mg_che_rel"/>
    <property type="match status" value="1"/>
</dbReference>
<protein>
    <submittedName>
        <fullName evidence="2">Alpha/beta fold hydrolase BchO</fullName>
    </submittedName>
</protein>
<dbReference type="InterPro" id="IPR000073">
    <property type="entry name" value="AB_hydrolase_1"/>
</dbReference>
<organism evidence="2 3">
    <name type="scientific">Lutimaribacter marinistellae</name>
    <dbReference type="NCBI Taxonomy" id="1820329"/>
    <lineage>
        <taxon>Bacteria</taxon>
        <taxon>Pseudomonadati</taxon>
        <taxon>Pseudomonadota</taxon>
        <taxon>Alphaproteobacteria</taxon>
        <taxon>Rhodobacterales</taxon>
        <taxon>Roseobacteraceae</taxon>
        <taxon>Lutimaribacter</taxon>
    </lineage>
</organism>
<keyword evidence="3" id="KW-1185">Reference proteome</keyword>
<dbReference type="InterPro" id="IPR000639">
    <property type="entry name" value="Epox_hydrolase-like"/>
</dbReference>
<name>A0ABV7TG30_9RHOB</name>
<gene>
    <name evidence="2" type="primary">bchO</name>
    <name evidence="2" type="ORF">ACFORG_10880</name>
</gene>
<dbReference type="EMBL" id="JBHRXI010000010">
    <property type="protein sequence ID" value="MFC3614265.1"/>
    <property type="molecule type" value="Genomic_DNA"/>
</dbReference>
<dbReference type="RefSeq" id="WP_386735459.1">
    <property type="nucleotide sequence ID" value="NZ_JBHRXI010000010.1"/>
</dbReference>
<dbReference type="PANTHER" id="PTHR46438">
    <property type="entry name" value="ALPHA/BETA-HYDROLASES SUPERFAMILY PROTEIN"/>
    <property type="match status" value="1"/>
</dbReference>
<keyword evidence="2" id="KW-0378">Hydrolase</keyword>
<dbReference type="GO" id="GO:0016787">
    <property type="term" value="F:hydrolase activity"/>
    <property type="evidence" value="ECO:0007669"/>
    <property type="project" value="UniProtKB-KW"/>
</dbReference>
<evidence type="ECO:0000259" key="1">
    <source>
        <dbReference type="Pfam" id="PF00561"/>
    </source>
</evidence>
<accession>A0ABV7TG30</accession>
<dbReference type="PRINTS" id="PR00111">
    <property type="entry name" value="ABHYDROLASE"/>
</dbReference>
<dbReference type="Pfam" id="PF00561">
    <property type="entry name" value="Abhydrolase_1"/>
    <property type="match status" value="1"/>
</dbReference>
<dbReference type="SUPFAM" id="SSF53474">
    <property type="entry name" value="alpha/beta-Hydrolases"/>
    <property type="match status" value="1"/>
</dbReference>